<dbReference type="InterPro" id="IPR050301">
    <property type="entry name" value="NTE"/>
</dbReference>
<evidence type="ECO:0000313" key="7">
    <source>
        <dbReference type="Proteomes" id="UP001595826"/>
    </source>
</evidence>
<dbReference type="InterPro" id="IPR043864">
    <property type="entry name" value="Omp85-like_dom"/>
</dbReference>
<dbReference type="PROSITE" id="PS51635">
    <property type="entry name" value="PNPLA"/>
    <property type="match status" value="1"/>
</dbReference>
<evidence type="ECO:0000256" key="4">
    <source>
        <dbReference type="PROSITE-ProRule" id="PRU01161"/>
    </source>
</evidence>
<dbReference type="Pfam" id="PF01734">
    <property type="entry name" value="Patatin"/>
    <property type="match status" value="1"/>
</dbReference>
<feature type="active site" description="Proton acceptor" evidence="4">
    <location>
        <position position="204"/>
    </location>
</feature>
<keyword evidence="2 4" id="KW-0442">Lipid degradation</keyword>
<name>A0ABV8R961_9FLAO</name>
<feature type="short sequence motif" description="GXGXXG" evidence="4">
    <location>
        <begin position="31"/>
        <end position="36"/>
    </location>
</feature>
<organism evidence="6 7">
    <name type="scientific">Polaribacter marinivivus</name>
    <dbReference type="NCBI Taxonomy" id="1524260"/>
    <lineage>
        <taxon>Bacteria</taxon>
        <taxon>Pseudomonadati</taxon>
        <taxon>Bacteroidota</taxon>
        <taxon>Flavobacteriia</taxon>
        <taxon>Flavobacteriales</taxon>
        <taxon>Flavobacteriaceae</taxon>
    </lineage>
</organism>
<comment type="caution">
    <text evidence="6">The sequence shown here is derived from an EMBL/GenBank/DDBJ whole genome shotgun (WGS) entry which is preliminary data.</text>
</comment>
<evidence type="ECO:0000256" key="1">
    <source>
        <dbReference type="ARBA" id="ARBA00022801"/>
    </source>
</evidence>
<feature type="short sequence motif" description="DGA/G" evidence="4">
    <location>
        <begin position="204"/>
        <end position="206"/>
    </location>
</feature>
<dbReference type="InterPro" id="IPR002641">
    <property type="entry name" value="PNPLA_dom"/>
</dbReference>
<accession>A0ABV8R961</accession>
<dbReference type="SUPFAM" id="SSF52151">
    <property type="entry name" value="FabD/lysophospholipase-like"/>
    <property type="match status" value="1"/>
</dbReference>
<gene>
    <name evidence="6" type="ORF">ACFOWD_02525</name>
</gene>
<feature type="domain" description="PNPLA" evidence="5">
    <location>
        <begin position="27"/>
        <end position="217"/>
    </location>
</feature>
<dbReference type="Pfam" id="PF19143">
    <property type="entry name" value="Omp85_2"/>
    <property type="match status" value="1"/>
</dbReference>
<dbReference type="PANTHER" id="PTHR14226:SF29">
    <property type="entry name" value="NEUROPATHY TARGET ESTERASE SWS"/>
    <property type="match status" value="1"/>
</dbReference>
<reference evidence="7" key="1">
    <citation type="journal article" date="2019" name="Int. J. Syst. Evol. Microbiol.">
        <title>The Global Catalogue of Microorganisms (GCM) 10K type strain sequencing project: providing services to taxonomists for standard genome sequencing and annotation.</title>
        <authorList>
            <consortium name="The Broad Institute Genomics Platform"/>
            <consortium name="The Broad Institute Genome Sequencing Center for Infectious Disease"/>
            <person name="Wu L."/>
            <person name="Ma J."/>
        </authorList>
    </citation>
    <scope>NUCLEOTIDE SEQUENCE [LARGE SCALE GENOMIC DNA]</scope>
    <source>
        <strain evidence="7">CECT 8655</strain>
    </source>
</reference>
<keyword evidence="1 4" id="KW-0378">Hydrolase</keyword>
<evidence type="ECO:0000256" key="2">
    <source>
        <dbReference type="ARBA" id="ARBA00022963"/>
    </source>
</evidence>
<proteinExistence type="predicted"/>
<keyword evidence="7" id="KW-1185">Reference proteome</keyword>
<dbReference type="Proteomes" id="UP001595826">
    <property type="component" value="Unassembled WGS sequence"/>
</dbReference>
<dbReference type="EMBL" id="JBHSCY010000001">
    <property type="protein sequence ID" value="MFC4267769.1"/>
    <property type="molecule type" value="Genomic_DNA"/>
</dbReference>
<feature type="short sequence motif" description="GXSXG" evidence="4">
    <location>
        <begin position="58"/>
        <end position="62"/>
    </location>
</feature>
<dbReference type="InterPro" id="IPR016035">
    <property type="entry name" value="Acyl_Trfase/lysoPLipase"/>
</dbReference>
<evidence type="ECO:0000313" key="6">
    <source>
        <dbReference type="EMBL" id="MFC4267769.1"/>
    </source>
</evidence>
<dbReference type="PANTHER" id="PTHR14226">
    <property type="entry name" value="NEUROPATHY TARGET ESTERASE/SWISS CHEESE D.MELANOGASTER"/>
    <property type="match status" value="1"/>
</dbReference>
<keyword evidence="3 4" id="KW-0443">Lipid metabolism</keyword>
<evidence type="ECO:0000259" key="5">
    <source>
        <dbReference type="PROSITE" id="PS51635"/>
    </source>
</evidence>
<feature type="active site" description="Nucleophile" evidence="4">
    <location>
        <position position="60"/>
    </location>
</feature>
<dbReference type="Gene3D" id="3.10.20.310">
    <property type="entry name" value="membrane protein fhac"/>
    <property type="match status" value="1"/>
</dbReference>
<protein>
    <submittedName>
        <fullName evidence="6">Patatin-like phospholipase family protein</fullName>
    </submittedName>
</protein>
<dbReference type="CDD" id="cd07205">
    <property type="entry name" value="Pat_PNPLA6_PNPLA7_NTE1_like"/>
    <property type="match status" value="1"/>
</dbReference>
<dbReference type="Gene3D" id="2.40.160.50">
    <property type="entry name" value="membrane protein fhac: a member of the omp85/tpsb transporter family"/>
    <property type="match status" value="1"/>
</dbReference>
<dbReference type="Gene3D" id="3.40.1090.10">
    <property type="entry name" value="Cytosolic phospholipase A2 catalytic domain"/>
    <property type="match status" value="2"/>
</dbReference>
<dbReference type="RefSeq" id="WP_377407857.1">
    <property type="nucleotide sequence ID" value="NZ_JBHSCY010000001.1"/>
</dbReference>
<evidence type="ECO:0000256" key="3">
    <source>
        <dbReference type="ARBA" id="ARBA00023098"/>
    </source>
</evidence>
<sequence>MKKKWFLYFLIVSSTLFSQKKQPKVGLILSGGGAKGFAHIGILKEIDKAGIQLDYIGGTSMGAIIGGLYAAGYSANQIEEIVKRTDFIPLLRDELPRSTSTFFEKEYGEKTNLTLPVTDGKIGLPKGVSRGQNILNLLYELLHSTEGLNDFSKLPIPFFCIATDVENGGQMLLEKGSLPLALRASGSFPTLLNPVEINGKLLVDGGIANNFPVSIMKAKGIDILIGVDVEGRLFEKEKLTSVIAILNQIVSYQMYNNSDEEKEKLDVYIHPDIFEFNVVDFDKKYEIIEKGYTKAKKFEEVFKEIASKQIIKKKRKEHTIDISKKYISKININGSNNYTRAYVLGKLNIKEGDSLSRQQISKRIQLLLSTKNYDKINYKLISKDASKQSYTLEFLLKESNENASISLGAHYDLLYKSSILANYRQKHLLINNDLLSLDLILGDNIRYNLNYFVDNGFYFSYGLNSRYNHFRDNAKFNLSAINQPNISNINLSYTDFTNQLFVQTTFSRKFAIGLGLEHKYLKITTPTILNNNEETILDKSTYYSTYGYLKLDTYDKKYFVEKGFYADLGIKWFLNSTDFNNDFKKFAQTKGTLGFATTFWDKLTFQLTNEAGFTLDNPSSEIFNFYLGSYNQNYINTFVSLYGYDFAELSDKSFIKSEFNLRYQFSDNHYALFIANYARVEDNVFKNTELFSNVLSGYALGYSFNSLLGPIEIKYAWTPDKKDQSQLLFNLGFWF</sequence>